<dbReference type="CDD" id="cd22274">
    <property type="entry name" value="DPBB_EXPA_N"/>
    <property type="match status" value="1"/>
</dbReference>
<dbReference type="PRINTS" id="PR01225">
    <property type="entry name" value="EXPANSNFAMLY"/>
</dbReference>
<sequence length="265" mass="28133">MARTLIAFLRAVCSAHSMIVLVFVFLPAVASGAVLDTGPWEQAHATFYGGSDASGTMGGACGYGNLYTEGYGTNTAALSTVLFNNGVSCGACFELQCYGSKWCLSSYKTVTITATNFCPPNLAEPSDNGGWCNVPRPHFDMAMPAFLQMGQYVGGIIPVNYRRVPCIKSGGIRFTINGNPWFDLVLVTNVAGAGDVTAVSIRGGTGAWIQMTRNWGQNWQSGANLVGKTLSFIVTTSDGRHVVSTNAAPSNWKFGQTFEGSQFSV</sequence>
<accession>A0ABP0W1N2</accession>
<dbReference type="PRINTS" id="PR01226">
    <property type="entry name" value="EXPANSIN"/>
</dbReference>
<name>A0ABP0W1N2_9BRYO</name>
<dbReference type="InterPro" id="IPR007112">
    <property type="entry name" value="Expansin/allergen_DPBB_dom"/>
</dbReference>
<evidence type="ECO:0000313" key="1">
    <source>
        <dbReference type="EMBL" id="CAK9260086.1"/>
    </source>
</evidence>
<evidence type="ECO:0000313" key="2">
    <source>
        <dbReference type="Proteomes" id="UP001497444"/>
    </source>
</evidence>
<dbReference type="SUPFAM" id="SSF49590">
    <property type="entry name" value="PHL pollen allergen"/>
    <property type="match status" value="1"/>
</dbReference>
<dbReference type="EMBL" id="OZ020108">
    <property type="protein sequence ID" value="CAK9260086.1"/>
    <property type="molecule type" value="Genomic_DNA"/>
</dbReference>
<dbReference type="InterPro" id="IPR009009">
    <property type="entry name" value="RlpA-like_DPBB"/>
</dbReference>
<organism evidence="1 2">
    <name type="scientific">Sphagnum jensenii</name>
    <dbReference type="NCBI Taxonomy" id="128206"/>
    <lineage>
        <taxon>Eukaryota</taxon>
        <taxon>Viridiplantae</taxon>
        <taxon>Streptophyta</taxon>
        <taxon>Embryophyta</taxon>
        <taxon>Bryophyta</taxon>
        <taxon>Sphagnophytina</taxon>
        <taxon>Sphagnopsida</taxon>
        <taxon>Sphagnales</taxon>
        <taxon>Sphagnaceae</taxon>
        <taxon>Sphagnum</taxon>
    </lineage>
</organism>
<gene>
    <name evidence="1" type="ORF">CSSPJE1EN1_LOCUS5564</name>
</gene>
<keyword evidence="2" id="KW-1185">Reference proteome</keyword>
<reference evidence="1" key="1">
    <citation type="submission" date="2024-02" db="EMBL/GenBank/DDBJ databases">
        <authorList>
            <consortium name="ELIXIR-Norway"/>
            <consortium name="Elixir Norway"/>
        </authorList>
    </citation>
    <scope>NUCLEOTIDE SEQUENCE</scope>
</reference>
<dbReference type="InterPro" id="IPR036908">
    <property type="entry name" value="RlpA-like_sf"/>
</dbReference>
<dbReference type="SUPFAM" id="SSF50685">
    <property type="entry name" value="Barwin-like endoglucanases"/>
    <property type="match status" value="1"/>
</dbReference>
<dbReference type="InterPro" id="IPR007118">
    <property type="entry name" value="Expan_Lol_pI"/>
</dbReference>
<dbReference type="PROSITE" id="PS50843">
    <property type="entry name" value="EXPANSIN_CBD"/>
    <property type="match status" value="1"/>
</dbReference>
<dbReference type="Proteomes" id="UP001497444">
    <property type="component" value="Chromosome 13"/>
</dbReference>
<dbReference type="InterPro" id="IPR002963">
    <property type="entry name" value="Expansin"/>
</dbReference>
<dbReference type="InterPro" id="IPR036749">
    <property type="entry name" value="Expansin_CBD_sf"/>
</dbReference>
<dbReference type="PROSITE" id="PS50842">
    <property type="entry name" value="EXPANSIN_EG45"/>
    <property type="match status" value="1"/>
</dbReference>
<dbReference type="Gene3D" id="2.40.40.10">
    <property type="entry name" value="RlpA-like domain"/>
    <property type="match status" value="1"/>
</dbReference>
<protein>
    <submittedName>
        <fullName evidence="1">Uncharacterized protein</fullName>
    </submittedName>
</protein>
<dbReference type="InterPro" id="IPR007117">
    <property type="entry name" value="Expansin_CBD"/>
</dbReference>
<proteinExistence type="predicted"/>
<dbReference type="Pfam" id="PF03330">
    <property type="entry name" value="DPBB_1"/>
    <property type="match status" value="1"/>
</dbReference>
<dbReference type="SMART" id="SM00837">
    <property type="entry name" value="DPBB_1"/>
    <property type="match status" value="1"/>
</dbReference>
<dbReference type="Gene3D" id="2.60.40.760">
    <property type="entry name" value="Expansin, cellulose-binding-like domain"/>
    <property type="match status" value="1"/>
</dbReference>
<dbReference type="Pfam" id="PF01357">
    <property type="entry name" value="Expansin_C"/>
    <property type="match status" value="1"/>
</dbReference>
<dbReference type="PANTHER" id="PTHR31867">
    <property type="entry name" value="EXPANSIN-A15"/>
    <property type="match status" value="1"/>
</dbReference>